<dbReference type="VEuPathDB" id="FungiDB:DFL_007239"/>
<evidence type="ECO:0000256" key="1">
    <source>
        <dbReference type="SAM" id="SignalP"/>
    </source>
</evidence>
<dbReference type="OrthoDB" id="5292960at2759"/>
<reference evidence="2 3" key="1">
    <citation type="submission" date="2019-01" db="EMBL/GenBank/DDBJ databases">
        <title>Intercellular communication is required for trap formation in the nematode-trapping fungus Duddingtonia flagrans.</title>
        <authorList>
            <person name="Youssar L."/>
            <person name="Wernet V."/>
            <person name="Hensel N."/>
            <person name="Hildebrandt H.-G."/>
            <person name="Fischer R."/>
        </authorList>
    </citation>
    <scope>NUCLEOTIDE SEQUENCE [LARGE SCALE GENOMIC DNA]</scope>
    <source>
        <strain evidence="2 3">CBS H-5679</strain>
    </source>
</reference>
<gene>
    <name evidence="2" type="ORF">DFL_007239</name>
</gene>
<feature type="signal peptide" evidence="1">
    <location>
        <begin position="1"/>
        <end position="25"/>
    </location>
</feature>
<comment type="caution">
    <text evidence="2">The sequence shown here is derived from an EMBL/GenBank/DDBJ whole genome shotgun (WGS) entry which is preliminary data.</text>
</comment>
<dbReference type="RefSeq" id="XP_067488371.1">
    <property type="nucleotide sequence ID" value="XM_067636790.1"/>
</dbReference>
<evidence type="ECO:0008006" key="4">
    <source>
        <dbReference type="Google" id="ProtNLM"/>
    </source>
</evidence>
<proteinExistence type="predicted"/>
<evidence type="ECO:0000313" key="2">
    <source>
        <dbReference type="EMBL" id="RVD82827.1"/>
    </source>
</evidence>
<organism evidence="2 3">
    <name type="scientific">Arthrobotrys flagrans</name>
    <name type="common">Nematode-trapping fungus</name>
    <name type="synonym">Trichothecium flagrans</name>
    <dbReference type="NCBI Taxonomy" id="97331"/>
    <lineage>
        <taxon>Eukaryota</taxon>
        <taxon>Fungi</taxon>
        <taxon>Dikarya</taxon>
        <taxon>Ascomycota</taxon>
        <taxon>Pezizomycotina</taxon>
        <taxon>Orbiliomycetes</taxon>
        <taxon>Orbiliales</taxon>
        <taxon>Orbiliaceae</taxon>
        <taxon>Arthrobotrys</taxon>
    </lineage>
</organism>
<dbReference type="AlphaFoldDB" id="A0A436ZV35"/>
<dbReference type="GeneID" id="93589550"/>
<dbReference type="Proteomes" id="UP000283090">
    <property type="component" value="Unassembled WGS sequence"/>
</dbReference>
<protein>
    <recommendedName>
        <fullName evidence="4">Ig-like domain-containing protein</fullName>
    </recommendedName>
</protein>
<sequence>MKLRSKFGSIFSLVALALAVYRVQALAPAFGLERRFDAKPAPKPPKGETKKLIPPNFYRYKLTDVEGSETMNLRWAAEYIWSGAFEFGQLKKISKSGKKSKNILKSGVQKCLAVRDKTTENGTVVVDACACTTGPCNKDNNINSPEPRFQWNIRGRILYPQIYENGILDFSAQKGEFGEKQLPFWYGWIETALSGKCLTYVPPKEYPPPFTEQGMYGKIGDVVVRECSSDPAETSQLWLIWIFKKDVPTSEDAVYFGCHDNDHTAINAHPWHFRVPEGDVADISDQELDKFAAENLVDFA</sequence>
<dbReference type="EMBL" id="SAEB01000009">
    <property type="protein sequence ID" value="RVD82827.1"/>
    <property type="molecule type" value="Genomic_DNA"/>
</dbReference>
<keyword evidence="3" id="KW-1185">Reference proteome</keyword>
<keyword evidence="1" id="KW-0732">Signal</keyword>
<name>A0A436ZV35_ARTFL</name>
<evidence type="ECO:0000313" key="3">
    <source>
        <dbReference type="Proteomes" id="UP000283090"/>
    </source>
</evidence>
<feature type="chain" id="PRO_5019233951" description="Ig-like domain-containing protein" evidence="1">
    <location>
        <begin position="26"/>
        <end position="300"/>
    </location>
</feature>
<accession>A0A436ZV35</accession>